<keyword evidence="2" id="KW-1185">Reference proteome</keyword>
<comment type="caution">
    <text evidence="1">The sequence shown here is derived from an EMBL/GenBank/DDBJ whole genome shotgun (WGS) entry which is preliminary data.</text>
</comment>
<evidence type="ECO:0000313" key="1">
    <source>
        <dbReference type="EMBL" id="CAG8792928.1"/>
    </source>
</evidence>
<sequence length="257" mass="30156">IEVKLSQSSWLVDVVNKIQTVFNQQAERAIVSKYKNEIPTKGMPNIMKEYFPELNKLLHDYLSLQIFQKQHDQISQSLCYDKKLHKISANKLDQLPSQLLQFNHLVNIRKTTHIVQKQNPKQKYSFRIGYAKKALNYAVQINKVDKFINYLEKFIKIMKSDLERQQENINDDEYLDIDDPIYVRHKGCQPNHYKSEGEGSSKKKIRILHDNMANQILNNNNSNNELNQNVSNSNPKCVRHCYKCKQAGHYASTYLNL</sequence>
<accession>A0A9N9JS07</accession>
<organism evidence="1 2">
    <name type="scientific">Cetraspora pellucida</name>
    <dbReference type="NCBI Taxonomy" id="1433469"/>
    <lineage>
        <taxon>Eukaryota</taxon>
        <taxon>Fungi</taxon>
        <taxon>Fungi incertae sedis</taxon>
        <taxon>Mucoromycota</taxon>
        <taxon>Glomeromycotina</taxon>
        <taxon>Glomeromycetes</taxon>
        <taxon>Diversisporales</taxon>
        <taxon>Gigasporaceae</taxon>
        <taxon>Cetraspora</taxon>
    </lineage>
</organism>
<name>A0A9N9JS07_9GLOM</name>
<feature type="non-terminal residue" evidence="1">
    <location>
        <position position="1"/>
    </location>
</feature>
<protein>
    <submittedName>
        <fullName evidence="1">15940_t:CDS:1</fullName>
    </submittedName>
</protein>
<gene>
    <name evidence="1" type="ORF">CPELLU_LOCUS17128</name>
</gene>
<dbReference type="EMBL" id="CAJVQA010027825">
    <property type="protein sequence ID" value="CAG8792928.1"/>
    <property type="molecule type" value="Genomic_DNA"/>
</dbReference>
<evidence type="ECO:0000313" key="2">
    <source>
        <dbReference type="Proteomes" id="UP000789759"/>
    </source>
</evidence>
<dbReference type="Proteomes" id="UP000789759">
    <property type="component" value="Unassembled WGS sequence"/>
</dbReference>
<reference evidence="1" key="1">
    <citation type="submission" date="2021-06" db="EMBL/GenBank/DDBJ databases">
        <authorList>
            <person name="Kallberg Y."/>
            <person name="Tangrot J."/>
            <person name="Rosling A."/>
        </authorList>
    </citation>
    <scope>NUCLEOTIDE SEQUENCE</scope>
    <source>
        <strain evidence="1">FL966</strain>
    </source>
</reference>
<dbReference type="AlphaFoldDB" id="A0A9N9JS07"/>
<proteinExistence type="predicted"/>
<dbReference type="OrthoDB" id="2406606at2759"/>